<dbReference type="OrthoDB" id="9796416at2"/>
<keyword evidence="4" id="KW-1185">Reference proteome</keyword>
<dbReference type="Pfam" id="PF16694">
    <property type="entry name" value="Cytochrome_P460"/>
    <property type="match status" value="1"/>
</dbReference>
<organism evidence="3 4">
    <name type="scientific">Oleomonas cavernae</name>
    <dbReference type="NCBI Taxonomy" id="2320859"/>
    <lineage>
        <taxon>Bacteria</taxon>
        <taxon>Pseudomonadati</taxon>
        <taxon>Pseudomonadota</taxon>
        <taxon>Alphaproteobacteria</taxon>
        <taxon>Acetobacterales</taxon>
        <taxon>Acetobacteraceae</taxon>
        <taxon>Oleomonas</taxon>
    </lineage>
</organism>
<reference evidence="3 4" key="1">
    <citation type="submission" date="2018-09" db="EMBL/GenBank/DDBJ databases">
        <authorList>
            <person name="Zhu H."/>
        </authorList>
    </citation>
    <scope>NUCLEOTIDE SEQUENCE [LARGE SCALE GENOMIC DNA]</scope>
    <source>
        <strain evidence="3 4">K1W22B-8</strain>
    </source>
</reference>
<evidence type="ECO:0000313" key="4">
    <source>
        <dbReference type="Proteomes" id="UP000284605"/>
    </source>
</evidence>
<protein>
    <recommendedName>
        <fullName evidence="2">Cytochrome P460 domain-containing protein</fullName>
    </recommendedName>
</protein>
<dbReference type="Gene3D" id="3.50.70.20">
    <property type="entry name" value="Cytochrome P460"/>
    <property type="match status" value="1"/>
</dbReference>
<dbReference type="EMBL" id="QYUK01000011">
    <property type="protein sequence ID" value="RJF89895.1"/>
    <property type="molecule type" value="Genomic_DNA"/>
</dbReference>
<dbReference type="InterPro" id="IPR032033">
    <property type="entry name" value="Cytochrome_P460"/>
</dbReference>
<dbReference type="InterPro" id="IPR038142">
    <property type="entry name" value="Cytochrome_P460_sp"/>
</dbReference>
<feature type="signal peptide" evidence="1">
    <location>
        <begin position="1"/>
        <end position="27"/>
    </location>
</feature>
<accession>A0A418WIS5</accession>
<evidence type="ECO:0000256" key="1">
    <source>
        <dbReference type="SAM" id="SignalP"/>
    </source>
</evidence>
<feature type="domain" description="Cytochrome P460" evidence="2">
    <location>
        <begin position="44"/>
        <end position="148"/>
    </location>
</feature>
<dbReference type="Proteomes" id="UP000284605">
    <property type="component" value="Unassembled WGS sequence"/>
</dbReference>
<evidence type="ECO:0000259" key="2">
    <source>
        <dbReference type="Pfam" id="PF16694"/>
    </source>
</evidence>
<evidence type="ECO:0000313" key="3">
    <source>
        <dbReference type="EMBL" id="RJF89895.1"/>
    </source>
</evidence>
<comment type="caution">
    <text evidence="3">The sequence shown here is derived from an EMBL/GenBank/DDBJ whole genome shotgun (WGS) entry which is preliminary data.</text>
</comment>
<name>A0A418WIS5_9PROT</name>
<keyword evidence="1" id="KW-0732">Signal</keyword>
<feature type="chain" id="PRO_5019427526" description="Cytochrome P460 domain-containing protein" evidence="1">
    <location>
        <begin position="28"/>
        <end position="156"/>
    </location>
</feature>
<proteinExistence type="predicted"/>
<sequence length="156" mass="17879">MKTRSGRILLSALACAAVSLAGWRADAESNRVTFPDNLDRLVHYTTVTRGNVTEHILTSREAIDAVKSGQPVPNGTHFVLVDYRDGAVFRYFVMEKGEGWGTDYDERRRTGDWQFQWFNPDQTINMNENTARCQSCHQGREDSQYLYTFNDISVFE</sequence>
<dbReference type="CDD" id="cd20716">
    <property type="entry name" value="cyt_P460_fam"/>
    <property type="match status" value="1"/>
</dbReference>
<dbReference type="AlphaFoldDB" id="A0A418WIS5"/>
<gene>
    <name evidence="3" type="ORF">D3874_07245</name>
</gene>